<protein>
    <submittedName>
        <fullName evidence="2">Helicase-like protein</fullName>
    </submittedName>
</protein>
<keyword evidence="2" id="KW-0547">Nucleotide-binding</keyword>
<dbReference type="InterPro" id="IPR001650">
    <property type="entry name" value="Helicase_C-like"/>
</dbReference>
<dbReference type="OrthoDB" id="9800801at2"/>
<dbReference type="AlphaFoldDB" id="Q11J30"/>
<keyword evidence="2" id="KW-0347">Helicase</keyword>
<dbReference type="STRING" id="266779.Meso_1199"/>
<dbReference type="InterPro" id="IPR014001">
    <property type="entry name" value="Helicase_ATP-bd"/>
</dbReference>
<reference evidence="2" key="1">
    <citation type="submission" date="2006-06" db="EMBL/GenBank/DDBJ databases">
        <title>Complete sequence of chromosome of Chelativorans sp. BNC1.</title>
        <authorList>
            <consortium name="US DOE Joint Genome Institute"/>
            <person name="Copeland A."/>
            <person name="Lucas S."/>
            <person name="Lapidus A."/>
            <person name="Barry K."/>
            <person name="Detter J.C."/>
            <person name="Glavina del Rio T."/>
            <person name="Hammon N."/>
            <person name="Israni S."/>
            <person name="Dalin E."/>
            <person name="Tice H."/>
            <person name="Pitluck S."/>
            <person name="Chertkov O."/>
            <person name="Brettin T."/>
            <person name="Bruce D."/>
            <person name="Han C."/>
            <person name="Tapia R."/>
            <person name="Gilna P."/>
            <person name="Schmutz J."/>
            <person name="Larimer F."/>
            <person name="Land M."/>
            <person name="Hauser L."/>
            <person name="Kyrpides N."/>
            <person name="Mikhailova N."/>
            <person name="Richardson P."/>
        </authorList>
    </citation>
    <scope>NUCLEOTIDE SEQUENCE</scope>
    <source>
        <strain evidence="2">BNC1</strain>
    </source>
</reference>
<dbReference type="HOGENOM" id="CLU_048245_0_0_5"/>
<dbReference type="PROSITE" id="PS51192">
    <property type="entry name" value="HELICASE_ATP_BIND_1"/>
    <property type="match status" value="1"/>
</dbReference>
<dbReference type="Gene3D" id="3.40.50.300">
    <property type="entry name" value="P-loop containing nucleotide triphosphate hydrolases"/>
    <property type="match status" value="2"/>
</dbReference>
<gene>
    <name evidence="2" type="ordered locus">Meso_1199</name>
</gene>
<feature type="domain" description="Helicase ATP-binding" evidence="1">
    <location>
        <begin position="38"/>
        <end position="185"/>
    </location>
</feature>
<accession>Q11J30</accession>
<name>Q11J30_CHESB</name>
<evidence type="ECO:0000313" key="2">
    <source>
        <dbReference type="EMBL" id="ABG62595.1"/>
    </source>
</evidence>
<dbReference type="PANTHER" id="PTHR10799">
    <property type="entry name" value="SNF2/RAD54 HELICASE FAMILY"/>
    <property type="match status" value="1"/>
</dbReference>
<dbReference type="EMBL" id="CP000390">
    <property type="protein sequence ID" value="ABG62595.1"/>
    <property type="molecule type" value="Genomic_DNA"/>
</dbReference>
<dbReference type="Pfam" id="PF00271">
    <property type="entry name" value="Helicase_C"/>
    <property type="match status" value="1"/>
</dbReference>
<proteinExistence type="predicted"/>
<dbReference type="eggNOG" id="COG0553">
    <property type="taxonomic scope" value="Bacteria"/>
</dbReference>
<dbReference type="KEGG" id="mes:Meso_1199"/>
<dbReference type="GO" id="GO:0004386">
    <property type="term" value="F:helicase activity"/>
    <property type="evidence" value="ECO:0007669"/>
    <property type="project" value="UniProtKB-KW"/>
</dbReference>
<keyword evidence="2" id="KW-0067">ATP-binding</keyword>
<dbReference type="SMART" id="SM00487">
    <property type="entry name" value="DEXDc"/>
    <property type="match status" value="1"/>
</dbReference>
<sequence>MQDYLELLRRRAVEAPKRGLTSIPPLHDGMFGYQRAVTEFLLSVGSGAAFLDTGLGKSLVSLEWGRVVSEHTGKPVLMLAPLAVAPQHVREAKKFGLEARVVRNQSEIGPGVNVTNYAKVDNFDPYAFGGVILDESSIIKNFTGATSRKLISMFAQTPFRLACTATPAPNDHMELGQHSQFLGVMPSNEMLSRWFIADQTNMGRYRLKGHAVKPFWNWVASWSRCISKPSDLGFTDEGFILPKLNIHRHVVAADISIGADETLFRIPETSATSIHREKRLTADQRAEKIAEIVSAEPNEAWVIWCDTDYEADALTERIPDAVEVRGSMPDAMKEERLVAFSDCSLRIIVSKPSVAGFGLNWQHCARVAFVGLSFSYEQFYQAVRRCWRFGQSREVECHIAMADTERNIWDVVMRKSADHEAMKAEMHAAMRRAHESRQIKIDYQPTQPMQLPVWMRGEAA</sequence>
<dbReference type="SUPFAM" id="SSF52540">
    <property type="entry name" value="P-loop containing nucleoside triphosphate hydrolases"/>
    <property type="match status" value="2"/>
</dbReference>
<organism evidence="2">
    <name type="scientific">Chelativorans sp. (strain BNC1)</name>
    <dbReference type="NCBI Taxonomy" id="266779"/>
    <lineage>
        <taxon>Bacteria</taxon>
        <taxon>Pseudomonadati</taxon>
        <taxon>Pseudomonadota</taxon>
        <taxon>Alphaproteobacteria</taxon>
        <taxon>Hyphomicrobiales</taxon>
        <taxon>Phyllobacteriaceae</taxon>
        <taxon>Chelativorans</taxon>
    </lineage>
</organism>
<evidence type="ECO:0000259" key="1">
    <source>
        <dbReference type="PROSITE" id="PS51192"/>
    </source>
</evidence>
<dbReference type="InterPro" id="IPR027417">
    <property type="entry name" value="P-loop_NTPase"/>
</dbReference>
<keyword evidence="2" id="KW-0378">Hydrolase</keyword>